<dbReference type="SMART" id="SM00066">
    <property type="entry name" value="GAL4"/>
    <property type="match status" value="1"/>
</dbReference>
<dbReference type="PANTHER" id="PTHR47784">
    <property type="entry name" value="STEROL UPTAKE CONTROL PROTEIN 2"/>
    <property type="match status" value="1"/>
</dbReference>
<dbReference type="GO" id="GO:0008270">
    <property type="term" value="F:zinc ion binding"/>
    <property type="evidence" value="ECO:0007669"/>
    <property type="project" value="InterPro"/>
</dbReference>
<name>A0A9Q0BHE1_9HYPO</name>
<dbReference type="PROSITE" id="PS00463">
    <property type="entry name" value="ZN2_CY6_FUNGAL_1"/>
    <property type="match status" value="1"/>
</dbReference>
<dbReference type="InterPro" id="IPR053157">
    <property type="entry name" value="Sterol_Uptake_Regulator"/>
</dbReference>
<feature type="domain" description="Zn(2)-C6 fungal-type" evidence="3">
    <location>
        <begin position="60"/>
        <end position="90"/>
    </location>
</feature>
<dbReference type="CDD" id="cd00067">
    <property type="entry name" value="GAL4"/>
    <property type="match status" value="1"/>
</dbReference>
<dbReference type="PANTHER" id="PTHR47784:SF4">
    <property type="entry name" value="ZN(II)2CYS6 TRANSCRIPTION FACTOR (EUROFUNG)"/>
    <property type="match status" value="1"/>
</dbReference>
<feature type="compositionally biased region" description="Low complexity" evidence="2">
    <location>
        <begin position="259"/>
        <end position="273"/>
    </location>
</feature>
<dbReference type="SUPFAM" id="SSF57701">
    <property type="entry name" value="Zn2/Cys6 DNA-binding domain"/>
    <property type="match status" value="1"/>
</dbReference>
<accession>A0A9Q0BHE1</accession>
<dbReference type="Proteomes" id="UP001055219">
    <property type="component" value="Unassembled WGS sequence"/>
</dbReference>
<evidence type="ECO:0000313" key="5">
    <source>
        <dbReference type="Proteomes" id="UP001055219"/>
    </source>
</evidence>
<evidence type="ECO:0000256" key="2">
    <source>
        <dbReference type="SAM" id="MobiDB-lite"/>
    </source>
</evidence>
<feature type="compositionally biased region" description="Low complexity" evidence="2">
    <location>
        <begin position="111"/>
        <end position="122"/>
    </location>
</feature>
<evidence type="ECO:0000313" key="4">
    <source>
        <dbReference type="EMBL" id="KAI6784309.1"/>
    </source>
</evidence>
<keyword evidence="5" id="KW-1185">Reference proteome</keyword>
<keyword evidence="1" id="KW-0539">Nucleus</keyword>
<evidence type="ECO:0000256" key="1">
    <source>
        <dbReference type="ARBA" id="ARBA00023242"/>
    </source>
</evidence>
<dbReference type="PROSITE" id="PS50048">
    <property type="entry name" value="ZN2_CY6_FUNGAL_2"/>
    <property type="match status" value="1"/>
</dbReference>
<reference evidence="4" key="1">
    <citation type="journal article" date="2021" name="J Fungi (Basel)">
        <title>Genomic and Metabolomic Analyses of the Marine Fungus Emericellopsis cladophorae: Insights into Saltwater Adaptability Mechanisms and Its Biosynthetic Potential.</title>
        <authorList>
            <person name="Goncalves M.F.M."/>
            <person name="Hilario S."/>
            <person name="Van de Peer Y."/>
            <person name="Esteves A.C."/>
            <person name="Alves A."/>
        </authorList>
    </citation>
    <scope>NUCLEOTIDE SEQUENCE</scope>
    <source>
        <strain evidence="4">MUM 19.33</strain>
    </source>
</reference>
<dbReference type="OrthoDB" id="4937900at2759"/>
<protein>
    <submittedName>
        <fullName evidence="4">Sterol uptake control protein-like protein</fullName>
    </submittedName>
</protein>
<dbReference type="GeneID" id="75831341"/>
<dbReference type="InterPro" id="IPR001138">
    <property type="entry name" value="Zn2Cys6_DnaBD"/>
</dbReference>
<evidence type="ECO:0000259" key="3">
    <source>
        <dbReference type="PROSITE" id="PS50048"/>
    </source>
</evidence>
<dbReference type="Pfam" id="PF00172">
    <property type="entry name" value="Zn_clus"/>
    <property type="match status" value="1"/>
</dbReference>
<dbReference type="InterPro" id="IPR036864">
    <property type="entry name" value="Zn2-C6_fun-type_DNA-bd_sf"/>
</dbReference>
<feature type="compositionally biased region" description="Low complexity" evidence="2">
    <location>
        <begin position="197"/>
        <end position="211"/>
    </location>
</feature>
<feature type="compositionally biased region" description="Pro residues" evidence="2">
    <location>
        <begin position="248"/>
        <end position="258"/>
    </location>
</feature>
<feature type="region of interest" description="Disordered" evidence="2">
    <location>
        <begin position="235"/>
        <end position="291"/>
    </location>
</feature>
<feature type="compositionally biased region" description="Basic residues" evidence="2">
    <location>
        <begin position="180"/>
        <end position="196"/>
    </location>
</feature>
<dbReference type="GO" id="GO:0001228">
    <property type="term" value="F:DNA-binding transcription activator activity, RNA polymerase II-specific"/>
    <property type="evidence" value="ECO:0007669"/>
    <property type="project" value="TreeGrafter"/>
</dbReference>
<proteinExistence type="predicted"/>
<feature type="region of interest" description="Disordered" evidence="2">
    <location>
        <begin position="111"/>
        <end position="213"/>
    </location>
</feature>
<organism evidence="4 5">
    <name type="scientific">Emericellopsis cladophorae</name>
    <dbReference type="NCBI Taxonomy" id="2686198"/>
    <lineage>
        <taxon>Eukaryota</taxon>
        <taxon>Fungi</taxon>
        <taxon>Dikarya</taxon>
        <taxon>Ascomycota</taxon>
        <taxon>Pezizomycotina</taxon>
        <taxon>Sordariomycetes</taxon>
        <taxon>Hypocreomycetidae</taxon>
        <taxon>Hypocreales</taxon>
        <taxon>Bionectriaceae</taxon>
        <taxon>Emericellopsis</taxon>
    </lineage>
</organism>
<feature type="compositionally biased region" description="Gly residues" evidence="2">
    <location>
        <begin position="274"/>
        <end position="288"/>
    </location>
</feature>
<dbReference type="EMBL" id="JAGIXG020000005">
    <property type="protein sequence ID" value="KAI6784309.1"/>
    <property type="molecule type" value="Genomic_DNA"/>
</dbReference>
<feature type="compositionally biased region" description="Low complexity" evidence="2">
    <location>
        <begin position="147"/>
        <end position="163"/>
    </location>
</feature>
<sequence length="588" mass="63622">MEFYIVPNSTLNPCSRDMSELFYADHRSPASPAMNGPTSGGGAVVGSTKTRRSHRKSRNGCAECKRRHIRCDEGRPACTNCTIAERACSFPNASPGHHGAAAAAAAQARQTMGTGGASPAAAGSGGSNINGSLEVPSPLHHYPGPHSPARSSSSTGSGPRPMSVFADDGLPPLHAAAGAAHHHQHHAPSHAPHHHPQQQQPQQPLPSQGLPRFAHQQSLPSFNESFADAAPPVVPRLHKASSSSTGPLPAPQPQPAQPPQQQLPSPQSQAGSSSGVGPGGGSGSGSGGNFDAQHMVLLHHVETRMHSDILGVGQTPTVIEMAIRHAVECPYLIDQLLALSAMHLAYQRPEHAATFRHQATELQTRGITQFAKETERLTTSEDNFAAPRFLYATLLSIHMLADTLAYHRADFDVFIDRFIECMHLHRGILYIVRPQFEQLMRSELEPILALTLTQLPRDPRRGAECDPLHAVLDRCALPPTHAAVCREASNMLQWAFDLSVRLPSPDVPHAISGWHVVLPSEFADVLRDRRPEALVILAYYGVLLHRARRYWICGGNGAVLVRAIARQLGPEWGSVMRWPMDVIDREQD</sequence>
<dbReference type="AlphaFoldDB" id="A0A9Q0BHE1"/>
<reference evidence="4" key="2">
    <citation type="submission" date="2022-07" db="EMBL/GenBank/DDBJ databases">
        <authorList>
            <person name="Goncalves M.F.M."/>
            <person name="Hilario S."/>
            <person name="Van De Peer Y."/>
            <person name="Esteves A.C."/>
            <person name="Alves A."/>
        </authorList>
    </citation>
    <scope>NUCLEOTIDE SEQUENCE</scope>
    <source>
        <strain evidence="4">MUM 19.33</strain>
    </source>
</reference>
<dbReference type="RefSeq" id="XP_051365165.1">
    <property type="nucleotide sequence ID" value="XM_051503555.1"/>
</dbReference>
<feature type="compositionally biased region" description="Low complexity" evidence="2">
    <location>
        <begin position="170"/>
        <end position="179"/>
    </location>
</feature>
<gene>
    <name evidence="4" type="ORF">J7T54_004855</name>
</gene>
<dbReference type="Gene3D" id="4.10.240.10">
    <property type="entry name" value="Zn(2)-C6 fungal-type DNA-binding domain"/>
    <property type="match status" value="1"/>
</dbReference>
<comment type="caution">
    <text evidence="4">The sequence shown here is derived from an EMBL/GenBank/DDBJ whole genome shotgun (WGS) entry which is preliminary data.</text>
</comment>
<feature type="region of interest" description="Disordered" evidence="2">
    <location>
        <begin position="29"/>
        <end position="60"/>
    </location>
</feature>
<feature type="compositionally biased region" description="Basic residues" evidence="2">
    <location>
        <begin position="49"/>
        <end position="58"/>
    </location>
</feature>